<reference evidence="3" key="1">
    <citation type="journal article" date="2019" name="Int. J. Syst. Evol. Microbiol.">
        <title>The Global Catalogue of Microorganisms (GCM) 10K type strain sequencing project: providing services to taxonomists for standard genome sequencing and annotation.</title>
        <authorList>
            <consortium name="The Broad Institute Genomics Platform"/>
            <consortium name="The Broad Institute Genome Sequencing Center for Infectious Disease"/>
            <person name="Wu L."/>
            <person name="Ma J."/>
        </authorList>
    </citation>
    <scope>NUCLEOTIDE SEQUENCE [LARGE SCALE GENOMIC DNA]</scope>
    <source>
        <strain evidence="3">JCM 18459</strain>
    </source>
</reference>
<evidence type="ECO:0008006" key="4">
    <source>
        <dbReference type="Google" id="ProtNLM"/>
    </source>
</evidence>
<accession>A0ABP9PQ31</accession>
<evidence type="ECO:0000313" key="2">
    <source>
        <dbReference type="EMBL" id="GAA5150090.1"/>
    </source>
</evidence>
<evidence type="ECO:0000313" key="3">
    <source>
        <dbReference type="Proteomes" id="UP001500221"/>
    </source>
</evidence>
<proteinExistence type="predicted"/>
<sequence length="293" mass="30394">MACGGQAPSDPGADRPSSSSATGDPSVCGTEAVADGVEQLDSDQLDDLTDEHTGGAVLCRYENGTGGGGCCAGPDSLVRTVPLDAGTTRTVLRLLSQTRPAQFNATCTMIDSPVPLHYVLLFQTDDATRAGYVDVADEPCLGYQVDHLTYDSGQLPPVLRRLSTGGDLAPSDEPSACRDTRVAVRQAGVVSELFPAAEGPTVLRLVDKPRAPLVIEGGCSSLVHVTIREGAGSTTGPTLPTHGQLRMPPGVYTITVDLPACATDAAVPCTDEVTATHRTVRIVAHRPAPVSRP</sequence>
<dbReference type="Proteomes" id="UP001500221">
    <property type="component" value="Unassembled WGS sequence"/>
</dbReference>
<protein>
    <recommendedName>
        <fullName evidence="4">DUF4232 domain-containing protein</fullName>
    </recommendedName>
</protein>
<dbReference type="EMBL" id="BAABKG010000003">
    <property type="protein sequence ID" value="GAA5150090.1"/>
    <property type="molecule type" value="Genomic_DNA"/>
</dbReference>
<evidence type="ECO:0000256" key="1">
    <source>
        <dbReference type="SAM" id="MobiDB-lite"/>
    </source>
</evidence>
<comment type="caution">
    <text evidence="2">The sequence shown here is derived from an EMBL/GenBank/DDBJ whole genome shotgun (WGS) entry which is preliminary data.</text>
</comment>
<organism evidence="2 3">
    <name type="scientific">Nocardioides marinquilinus</name>
    <dbReference type="NCBI Taxonomy" id="1210400"/>
    <lineage>
        <taxon>Bacteria</taxon>
        <taxon>Bacillati</taxon>
        <taxon>Actinomycetota</taxon>
        <taxon>Actinomycetes</taxon>
        <taxon>Propionibacteriales</taxon>
        <taxon>Nocardioidaceae</taxon>
        <taxon>Nocardioides</taxon>
    </lineage>
</organism>
<name>A0ABP9PQ31_9ACTN</name>
<keyword evidence="3" id="KW-1185">Reference proteome</keyword>
<gene>
    <name evidence="2" type="ORF">GCM10023340_26430</name>
</gene>
<feature type="region of interest" description="Disordered" evidence="1">
    <location>
        <begin position="1"/>
        <end position="29"/>
    </location>
</feature>